<accession>A0ABD2Q9Z4</accession>
<comment type="caution">
    <text evidence="2">The sequence shown here is derived from an EMBL/GenBank/DDBJ whole genome shotgun (WGS) entry which is preliminary data.</text>
</comment>
<dbReference type="EMBL" id="JBJKFK010000548">
    <property type="protein sequence ID" value="KAL3316381.1"/>
    <property type="molecule type" value="Genomic_DNA"/>
</dbReference>
<keyword evidence="1" id="KW-0812">Transmembrane</keyword>
<feature type="transmembrane region" description="Helical" evidence="1">
    <location>
        <begin position="26"/>
        <end position="44"/>
    </location>
</feature>
<dbReference type="AlphaFoldDB" id="A0ABD2Q9Z4"/>
<evidence type="ECO:0000256" key="1">
    <source>
        <dbReference type="SAM" id="Phobius"/>
    </source>
</evidence>
<keyword evidence="1" id="KW-0472">Membrane</keyword>
<evidence type="ECO:0000313" key="3">
    <source>
        <dbReference type="Proteomes" id="UP001626550"/>
    </source>
</evidence>
<gene>
    <name evidence="2" type="ORF">Ciccas_004980</name>
</gene>
<dbReference type="Proteomes" id="UP001626550">
    <property type="component" value="Unassembled WGS sequence"/>
</dbReference>
<sequence length="277" mass="31367">MSTIEHVEYSTRNETNWRLGGMRYRLIHLVMALGIAGLAIYLLILDGEYYFFSGMRTASIFALFCIGYAIGVLLSTAANSCLLLWGCVLASIFTILAGYVACCFIVLLGLWRFLFALLLLIVVKLHIIFSLVDLRCPICFIPWRRTTRVTVPGVIEAVVVFVAGRWQEEFLLQVQAVLGVVGSAGYHRRMAALVSSFQQKQQTCQDPERRQLQGQTISCCFLSEIHAHFDQYSYSLESRHAILKHLDVLIHNPELSSIFHELHDDFCASIQRLKLDS</sequence>
<organism evidence="2 3">
    <name type="scientific">Cichlidogyrus casuarinus</name>
    <dbReference type="NCBI Taxonomy" id="1844966"/>
    <lineage>
        <taxon>Eukaryota</taxon>
        <taxon>Metazoa</taxon>
        <taxon>Spiralia</taxon>
        <taxon>Lophotrochozoa</taxon>
        <taxon>Platyhelminthes</taxon>
        <taxon>Monogenea</taxon>
        <taxon>Monopisthocotylea</taxon>
        <taxon>Dactylogyridea</taxon>
        <taxon>Ancyrocephalidae</taxon>
        <taxon>Cichlidogyrus</taxon>
    </lineage>
</organism>
<name>A0ABD2Q9Z4_9PLAT</name>
<evidence type="ECO:0000313" key="2">
    <source>
        <dbReference type="EMBL" id="KAL3316381.1"/>
    </source>
</evidence>
<keyword evidence="1" id="KW-1133">Transmembrane helix</keyword>
<proteinExistence type="predicted"/>
<protein>
    <submittedName>
        <fullName evidence="2">Uncharacterized protein</fullName>
    </submittedName>
</protein>
<keyword evidence="3" id="KW-1185">Reference proteome</keyword>
<reference evidence="2 3" key="1">
    <citation type="submission" date="2024-11" db="EMBL/GenBank/DDBJ databases">
        <title>Adaptive evolution of stress response genes in parasites aligns with host niche diversity.</title>
        <authorList>
            <person name="Hahn C."/>
            <person name="Resl P."/>
        </authorList>
    </citation>
    <scope>NUCLEOTIDE SEQUENCE [LARGE SCALE GENOMIC DNA]</scope>
    <source>
        <strain evidence="2">EGGRZ-B1_66</strain>
        <tissue evidence="2">Body</tissue>
    </source>
</reference>
<feature type="transmembrane region" description="Helical" evidence="1">
    <location>
        <begin position="82"/>
        <end position="107"/>
    </location>
</feature>